<reference evidence="1 2" key="1">
    <citation type="journal article" date="2018" name="Front. Plant Sci.">
        <title>Red Clover (Trifolium pratense) and Zigzag Clover (T. medium) - A Picture of Genomic Similarities and Differences.</title>
        <authorList>
            <person name="Dluhosova J."/>
            <person name="Istvanek J."/>
            <person name="Nedelnik J."/>
            <person name="Repkova J."/>
        </authorList>
    </citation>
    <scope>NUCLEOTIDE SEQUENCE [LARGE SCALE GENOMIC DNA]</scope>
    <source>
        <strain evidence="2">cv. 10/8</strain>
        <tissue evidence="1">Leaf</tissue>
    </source>
</reference>
<name>A0A392SNZ4_9FABA</name>
<evidence type="ECO:0000313" key="2">
    <source>
        <dbReference type="Proteomes" id="UP000265520"/>
    </source>
</evidence>
<comment type="caution">
    <text evidence="1">The sequence shown here is derived from an EMBL/GenBank/DDBJ whole genome shotgun (WGS) entry which is preliminary data.</text>
</comment>
<dbReference type="AlphaFoldDB" id="A0A392SNZ4"/>
<dbReference type="Proteomes" id="UP000265520">
    <property type="component" value="Unassembled WGS sequence"/>
</dbReference>
<proteinExistence type="predicted"/>
<sequence>MKQSLEFGELEWLSDAGLFNEQFPHE</sequence>
<feature type="non-terminal residue" evidence="1">
    <location>
        <position position="26"/>
    </location>
</feature>
<keyword evidence="2" id="KW-1185">Reference proteome</keyword>
<dbReference type="EMBL" id="LXQA010403392">
    <property type="protein sequence ID" value="MCI49586.1"/>
    <property type="molecule type" value="Genomic_DNA"/>
</dbReference>
<organism evidence="1 2">
    <name type="scientific">Trifolium medium</name>
    <dbReference type="NCBI Taxonomy" id="97028"/>
    <lineage>
        <taxon>Eukaryota</taxon>
        <taxon>Viridiplantae</taxon>
        <taxon>Streptophyta</taxon>
        <taxon>Embryophyta</taxon>
        <taxon>Tracheophyta</taxon>
        <taxon>Spermatophyta</taxon>
        <taxon>Magnoliopsida</taxon>
        <taxon>eudicotyledons</taxon>
        <taxon>Gunneridae</taxon>
        <taxon>Pentapetalae</taxon>
        <taxon>rosids</taxon>
        <taxon>fabids</taxon>
        <taxon>Fabales</taxon>
        <taxon>Fabaceae</taxon>
        <taxon>Papilionoideae</taxon>
        <taxon>50 kb inversion clade</taxon>
        <taxon>NPAAA clade</taxon>
        <taxon>Hologalegina</taxon>
        <taxon>IRL clade</taxon>
        <taxon>Trifolieae</taxon>
        <taxon>Trifolium</taxon>
    </lineage>
</organism>
<evidence type="ECO:0000313" key="1">
    <source>
        <dbReference type="EMBL" id="MCI49586.1"/>
    </source>
</evidence>
<protein>
    <submittedName>
        <fullName evidence="1">Salt-tolerance protein</fullName>
    </submittedName>
</protein>
<accession>A0A392SNZ4</accession>